<dbReference type="EMBL" id="PYJM01000001">
    <property type="protein sequence ID" value="PUA47298.1"/>
    <property type="molecule type" value="Genomic_DNA"/>
</dbReference>
<organism evidence="1 2">
    <name type="scientific">Pseudomonas protegens</name>
    <dbReference type="NCBI Taxonomy" id="380021"/>
    <lineage>
        <taxon>Bacteria</taxon>
        <taxon>Pseudomonadati</taxon>
        <taxon>Pseudomonadota</taxon>
        <taxon>Gammaproteobacteria</taxon>
        <taxon>Pseudomonadales</taxon>
        <taxon>Pseudomonadaceae</taxon>
        <taxon>Pseudomonas</taxon>
    </lineage>
</organism>
<evidence type="ECO:0000313" key="2">
    <source>
        <dbReference type="Proteomes" id="UP000244178"/>
    </source>
</evidence>
<dbReference type="Proteomes" id="UP000244178">
    <property type="component" value="Unassembled WGS sequence"/>
</dbReference>
<reference evidence="1 2" key="1">
    <citation type="submission" date="2018-03" db="EMBL/GenBank/DDBJ databases">
        <title>Draft genome sequence of the plant growth promoting rhizobacterium Pseudomonas protegens strain BNJ-SS-45 isolated from wheat (Triticum aestivum) rhizosphere.</title>
        <authorList>
            <person name="Bajpai A."/>
            <person name="Shende K."/>
            <person name="Meena N."/>
            <person name="Upadhyayula S.R."/>
            <person name="Suravajhala P."/>
            <person name="Medicherla K.M."/>
            <person name="Johri B.N."/>
        </authorList>
    </citation>
    <scope>NUCLEOTIDE SEQUENCE [LARGE SCALE GENOMIC DNA]</scope>
    <source>
        <strain evidence="1 2">BNJ-SS-45</strain>
    </source>
</reference>
<proteinExistence type="predicted"/>
<sequence>MSFANAHQAVMKRQSKKGRCLHFTDGIQCNEIISAHSIQKRGQLGLIAEAGHVYRLNADLSTLKETGGKPLPKKIGVNRASTFPGMCKQHDNKLFSPIDDRPLSVDPHQVALYAYRSICREYFVKENASKTLTEMLEHTGLTRDQRRFLIGAAYGQSLGFERLKRHKLIYDDCLAANDFTELKFVIFGSTSRCSLQASGLIFPDFDFQGHQLQNLGPETSDLDLLVFFTAPTEYGWAFVLAWHESSNLSCQRFIHSVAKSGRSGAKVEDMLLRFSLACCENHAIRISWWDSLPAVAKNQALDFMAFMADPTLGIRADYLMAGCEGLADWSFDNVQDAS</sequence>
<protein>
    <submittedName>
        <fullName evidence="1">Uncharacterized protein</fullName>
    </submittedName>
</protein>
<comment type="caution">
    <text evidence="1">The sequence shown here is derived from an EMBL/GenBank/DDBJ whole genome shotgun (WGS) entry which is preliminary data.</text>
</comment>
<evidence type="ECO:0000313" key="1">
    <source>
        <dbReference type="EMBL" id="PUA47298.1"/>
    </source>
</evidence>
<dbReference type="AlphaFoldDB" id="A0A2T6GT12"/>
<dbReference type="RefSeq" id="WP_108543723.1">
    <property type="nucleotide sequence ID" value="NZ_PYJM01000001.1"/>
</dbReference>
<accession>A0A2T6GT12</accession>
<name>A0A2T6GT12_9PSED</name>
<gene>
    <name evidence="1" type="ORF">C5U62_04795</name>
</gene>